<evidence type="ECO:0000256" key="12">
    <source>
        <dbReference type="PIRSR" id="PIRSR006246-3"/>
    </source>
</evidence>
<dbReference type="GO" id="GO:0006523">
    <property type="term" value="P:alanine biosynthetic process"/>
    <property type="evidence" value="ECO:0007669"/>
    <property type="project" value="InterPro"/>
</dbReference>
<feature type="chain" id="PRO_5014213581" description="Aspartate 1-decarboxylase alpha chain" evidence="9 13">
    <location>
        <begin position="25"/>
        <end position="127"/>
    </location>
</feature>
<dbReference type="EMBL" id="BEHT01000002">
    <property type="protein sequence ID" value="GBC97741.1"/>
    <property type="molecule type" value="Genomic_DNA"/>
</dbReference>
<keyword evidence="7 9" id="KW-0704">Schiff base</keyword>
<evidence type="ECO:0000256" key="10">
    <source>
        <dbReference type="PIRSR" id="PIRSR006246-1"/>
    </source>
</evidence>
<feature type="binding site" evidence="9 11">
    <location>
        <position position="57"/>
    </location>
    <ligand>
        <name>substrate</name>
    </ligand>
</feature>
<dbReference type="Gene3D" id="2.40.40.20">
    <property type="match status" value="1"/>
</dbReference>
<dbReference type="PIRSF" id="PIRSF006246">
    <property type="entry name" value="Asp_decarbox"/>
    <property type="match status" value="1"/>
</dbReference>
<feature type="modified residue" description="Pyruvic acid (Ser)" evidence="9 12">
    <location>
        <position position="25"/>
    </location>
</feature>
<evidence type="ECO:0000256" key="9">
    <source>
        <dbReference type="HAMAP-Rule" id="MF_00446"/>
    </source>
</evidence>
<comment type="cofactor">
    <cofactor evidence="9 10">
        <name>pyruvate</name>
        <dbReference type="ChEBI" id="CHEBI:15361"/>
    </cofactor>
    <text evidence="9 10">Binds 1 pyruvoyl group covalently per subunit.</text>
</comment>
<dbReference type="CDD" id="cd06919">
    <property type="entry name" value="Asp_decarbox"/>
    <property type="match status" value="1"/>
</dbReference>
<evidence type="ECO:0000256" key="8">
    <source>
        <dbReference type="ARBA" id="ARBA00023317"/>
    </source>
</evidence>
<evidence type="ECO:0000256" key="7">
    <source>
        <dbReference type="ARBA" id="ARBA00023270"/>
    </source>
</evidence>
<dbReference type="Pfam" id="PF02261">
    <property type="entry name" value="Asp_decarbox"/>
    <property type="match status" value="1"/>
</dbReference>
<keyword evidence="6 9" id="KW-0456">Lyase</keyword>
<dbReference type="Proteomes" id="UP000236173">
    <property type="component" value="Unassembled WGS sequence"/>
</dbReference>
<feature type="active site" description="Proton donor" evidence="9 10">
    <location>
        <position position="58"/>
    </location>
</feature>
<feature type="active site" description="Schiff-base intermediate with substrate; via pyruvic acid" evidence="9 10">
    <location>
        <position position="25"/>
    </location>
</feature>
<reference evidence="15" key="1">
    <citation type="submission" date="2017-09" db="EMBL/GenBank/DDBJ databases">
        <title>Metaegenomics of thermophilic ammonia-oxidizing enrichment culture.</title>
        <authorList>
            <person name="Kato S."/>
            <person name="Suzuki K."/>
        </authorList>
    </citation>
    <scope>NUCLEOTIDE SEQUENCE [LARGE SCALE GENOMIC DNA]</scope>
</reference>
<comment type="caution">
    <text evidence="14">The sequence shown here is derived from an EMBL/GenBank/DDBJ whole genome shotgun (WGS) entry which is preliminary data.</text>
</comment>
<dbReference type="PANTHER" id="PTHR21012:SF0">
    <property type="entry name" value="ASPARTATE 1-DECARBOXYLASE"/>
    <property type="match status" value="1"/>
</dbReference>
<keyword evidence="1 9" id="KW-0963">Cytoplasm</keyword>
<evidence type="ECO:0000256" key="1">
    <source>
        <dbReference type="ARBA" id="ARBA00022490"/>
    </source>
</evidence>
<organism evidence="14 15">
    <name type="scientific">Candidatus Fervidibacter japonicus</name>
    <dbReference type="NCBI Taxonomy" id="2035412"/>
    <lineage>
        <taxon>Bacteria</taxon>
        <taxon>Candidatus Fervidibacterota</taxon>
        <taxon>Candidatus Fervidibacter</taxon>
    </lineage>
</organism>
<keyword evidence="2 9" id="KW-0566">Pantothenate biosynthesis</keyword>
<dbReference type="PANTHER" id="PTHR21012">
    <property type="entry name" value="ASPARTATE 1-DECARBOXYLASE"/>
    <property type="match status" value="1"/>
</dbReference>
<feature type="binding site" evidence="9 11">
    <location>
        <begin position="73"/>
        <end position="75"/>
    </location>
    <ligand>
        <name>substrate</name>
    </ligand>
</feature>
<accession>A0A2H5X983</accession>
<feature type="chain" id="PRO_5014213582" description="Aspartate 1-decarboxylase beta chain" evidence="9 13">
    <location>
        <begin position="1"/>
        <end position="24"/>
    </location>
</feature>
<evidence type="ECO:0000256" key="5">
    <source>
        <dbReference type="ARBA" id="ARBA00023145"/>
    </source>
</evidence>
<comment type="subunit">
    <text evidence="9">Heterooctamer of four alpha and four beta subunits.</text>
</comment>
<dbReference type="SUPFAM" id="SSF50692">
    <property type="entry name" value="ADC-like"/>
    <property type="match status" value="1"/>
</dbReference>
<dbReference type="UniPathway" id="UPA00028">
    <property type="reaction ID" value="UER00002"/>
</dbReference>
<evidence type="ECO:0000256" key="13">
    <source>
        <dbReference type="PIRSR" id="PIRSR006246-5"/>
    </source>
</evidence>
<comment type="similarity">
    <text evidence="9">Belongs to the PanD family.</text>
</comment>
<evidence type="ECO:0000256" key="6">
    <source>
        <dbReference type="ARBA" id="ARBA00023239"/>
    </source>
</evidence>
<comment type="subcellular location">
    <subcellularLocation>
        <location evidence="9">Cytoplasm</location>
    </subcellularLocation>
</comment>
<comment type="pathway">
    <text evidence="9">Cofactor biosynthesis; (R)-pantothenate biosynthesis; beta-alanine from L-aspartate: step 1/1.</text>
</comment>
<dbReference type="AlphaFoldDB" id="A0A2H5X983"/>
<sequence>MWRSLCKSKIHRAVVTDANLNYEGSLTLDAALMEAADLVPFEQVHVLNLNNGERFETYLIEGERGSGVVCVNGAAARLVQVGDPIIVLAYAWVPENALADFRCRLVFVDECNRIVRVDRVAACASPR</sequence>
<dbReference type="GO" id="GO:0005829">
    <property type="term" value="C:cytosol"/>
    <property type="evidence" value="ECO:0007669"/>
    <property type="project" value="TreeGrafter"/>
</dbReference>
<evidence type="ECO:0000256" key="11">
    <source>
        <dbReference type="PIRSR" id="PIRSR006246-2"/>
    </source>
</evidence>
<evidence type="ECO:0000256" key="3">
    <source>
        <dbReference type="ARBA" id="ARBA00022793"/>
    </source>
</evidence>
<evidence type="ECO:0000313" key="14">
    <source>
        <dbReference type="EMBL" id="GBC97741.1"/>
    </source>
</evidence>
<evidence type="ECO:0000256" key="4">
    <source>
        <dbReference type="ARBA" id="ARBA00022813"/>
    </source>
</evidence>
<dbReference type="GO" id="GO:0004068">
    <property type="term" value="F:aspartate 1-decarboxylase activity"/>
    <property type="evidence" value="ECO:0007669"/>
    <property type="project" value="UniProtKB-UniRule"/>
</dbReference>
<proteinExistence type="inferred from homology"/>
<name>A0A2H5X983_9BACT</name>
<evidence type="ECO:0000256" key="2">
    <source>
        <dbReference type="ARBA" id="ARBA00022655"/>
    </source>
</evidence>
<keyword evidence="4 9" id="KW-0068">Autocatalytic cleavage</keyword>
<keyword evidence="3 9" id="KW-0210">Decarboxylase</keyword>
<keyword evidence="5 9" id="KW-0865">Zymogen</keyword>
<comment type="PTM">
    <text evidence="9 12">Is synthesized initially as an inactive proenzyme, which is activated by self-cleavage at a specific serine bond to produce a beta-subunit with a hydroxyl group at its C-terminus and an alpha-subunit with a pyruvoyl group at its N-terminus.</text>
</comment>
<dbReference type="HAMAP" id="MF_00446">
    <property type="entry name" value="PanD"/>
    <property type="match status" value="1"/>
</dbReference>
<evidence type="ECO:0000313" key="15">
    <source>
        <dbReference type="Proteomes" id="UP000236173"/>
    </source>
</evidence>
<dbReference type="InterPro" id="IPR003190">
    <property type="entry name" value="Asp_decarbox"/>
</dbReference>
<comment type="function">
    <text evidence="9">Catalyzes the pyruvoyl-dependent decarboxylation of aspartate to produce beta-alanine.</text>
</comment>
<dbReference type="GO" id="GO:0015940">
    <property type="term" value="P:pantothenate biosynthetic process"/>
    <property type="evidence" value="ECO:0007669"/>
    <property type="project" value="UniProtKB-UniRule"/>
</dbReference>
<dbReference type="InterPro" id="IPR009010">
    <property type="entry name" value="Asp_de-COase-like_dom_sf"/>
</dbReference>
<comment type="catalytic activity">
    <reaction evidence="9">
        <text>L-aspartate + H(+) = beta-alanine + CO2</text>
        <dbReference type="Rhea" id="RHEA:19497"/>
        <dbReference type="ChEBI" id="CHEBI:15378"/>
        <dbReference type="ChEBI" id="CHEBI:16526"/>
        <dbReference type="ChEBI" id="CHEBI:29991"/>
        <dbReference type="ChEBI" id="CHEBI:57966"/>
        <dbReference type="EC" id="4.1.1.11"/>
    </reaction>
</comment>
<protein>
    <recommendedName>
        <fullName evidence="9">Aspartate 1-decarboxylase</fullName>
        <ecNumber evidence="9">4.1.1.11</ecNumber>
    </recommendedName>
    <alternativeName>
        <fullName evidence="9">Aspartate alpha-decarboxylase</fullName>
    </alternativeName>
    <component>
        <recommendedName>
            <fullName evidence="9">Aspartate 1-decarboxylase beta chain</fullName>
        </recommendedName>
    </component>
    <component>
        <recommendedName>
            <fullName evidence="9">Aspartate 1-decarboxylase alpha chain</fullName>
        </recommendedName>
    </component>
</protein>
<dbReference type="EC" id="4.1.1.11" evidence="9"/>
<dbReference type="NCBIfam" id="TIGR00223">
    <property type="entry name" value="panD"/>
    <property type="match status" value="1"/>
</dbReference>
<keyword evidence="8 9" id="KW-0670">Pyruvate</keyword>
<gene>
    <name evidence="9 14" type="primary">panD</name>
    <name evidence="14" type="ORF">HRbin17_00230</name>
</gene>